<organism evidence="13 14">
    <name type="scientific">Ruminiclostridium papyrosolvens C7</name>
    <dbReference type="NCBI Taxonomy" id="1330534"/>
    <lineage>
        <taxon>Bacteria</taxon>
        <taxon>Bacillati</taxon>
        <taxon>Bacillota</taxon>
        <taxon>Clostridia</taxon>
        <taxon>Eubacteriales</taxon>
        <taxon>Oscillospiraceae</taxon>
        <taxon>Ruminiclostridium</taxon>
    </lineage>
</organism>
<keyword evidence="10" id="KW-0739">Sodium transport</keyword>
<evidence type="ECO:0000259" key="12">
    <source>
        <dbReference type="Pfam" id="PF00999"/>
    </source>
</evidence>
<keyword evidence="6 11" id="KW-1133">Transmembrane helix</keyword>
<feature type="transmembrane region" description="Helical" evidence="11">
    <location>
        <begin position="139"/>
        <end position="158"/>
    </location>
</feature>
<protein>
    <submittedName>
        <fullName evidence="13">Potassium transporter</fullName>
    </submittedName>
</protein>
<keyword evidence="4" id="KW-0050">Antiport</keyword>
<evidence type="ECO:0000256" key="10">
    <source>
        <dbReference type="ARBA" id="ARBA00023201"/>
    </source>
</evidence>
<dbReference type="STRING" id="1330534.L323_11170"/>
<name>U4R0Q1_9FIRM</name>
<feature type="transmembrane region" description="Helical" evidence="11">
    <location>
        <begin position="251"/>
        <end position="276"/>
    </location>
</feature>
<evidence type="ECO:0000256" key="6">
    <source>
        <dbReference type="ARBA" id="ARBA00022989"/>
    </source>
</evidence>
<keyword evidence="9 11" id="KW-0472">Membrane</keyword>
<feature type="transmembrane region" description="Helical" evidence="11">
    <location>
        <begin position="79"/>
        <end position="99"/>
    </location>
</feature>
<dbReference type="AlphaFoldDB" id="U4R0Q1"/>
<comment type="subcellular location">
    <subcellularLocation>
        <location evidence="1">Membrane</location>
        <topology evidence="1">Multi-pass membrane protein</topology>
    </subcellularLocation>
</comment>
<feature type="transmembrane region" description="Helical" evidence="11">
    <location>
        <begin position="206"/>
        <end position="231"/>
    </location>
</feature>
<evidence type="ECO:0000256" key="1">
    <source>
        <dbReference type="ARBA" id="ARBA00004141"/>
    </source>
</evidence>
<gene>
    <name evidence="13" type="ORF">L323_11170</name>
</gene>
<dbReference type="GO" id="GO:0006814">
    <property type="term" value="P:sodium ion transport"/>
    <property type="evidence" value="ECO:0007669"/>
    <property type="project" value="UniProtKB-KW"/>
</dbReference>
<dbReference type="InterPro" id="IPR006153">
    <property type="entry name" value="Cation/H_exchanger_TM"/>
</dbReference>
<evidence type="ECO:0000256" key="9">
    <source>
        <dbReference type="ARBA" id="ARBA00023136"/>
    </source>
</evidence>
<sequence>MLMENSHYIMLNKYSNINNSKEGVNLEKVLIDIALILIFTKIGGLVSRKFKMPEVLGALIAGVILGPAVLKLVDYTEHIKLLSDLGVIMLMFLAGLETNVDELKKAGKTSLVIALGGVIVPLVLGTAAAYLFFTDFWENLFVGVILTATSVSISVETLNELGKLNTKAGVNILGAAVIDDVLGLILISIVLAVSKTVGSGASGSDAVISLVLTFVKIIAFCVIAVVMIAIVPKFINKIKADSSHKRDLLTYAIAMALILAFISELLGIAAITGAYICGLTLSQFIHRDYIEKNVKAISSGFLSLIFFASVGIAADIKGLNFEVVLITLVMFVIAVVGKLFGCGGAAKLFKMSKRECIQIGVGMISRGEVAIITANIGMQNKIISEEIYIPTLIVVILTTVITPALLKIVFSSKHGLSDSAA</sequence>
<dbReference type="GO" id="GO:0016020">
    <property type="term" value="C:membrane"/>
    <property type="evidence" value="ECO:0007669"/>
    <property type="project" value="UniProtKB-SubCell"/>
</dbReference>
<evidence type="ECO:0000256" key="3">
    <source>
        <dbReference type="ARBA" id="ARBA00022448"/>
    </source>
</evidence>
<keyword evidence="3" id="KW-0813">Transport</keyword>
<dbReference type="PATRIC" id="fig|1330534.3.peg.2232"/>
<feature type="transmembrane region" description="Helical" evidence="11">
    <location>
        <begin position="29"/>
        <end position="46"/>
    </location>
</feature>
<comment type="similarity">
    <text evidence="2">Belongs to the monovalent cation:proton antiporter 2 (CPA2) transporter (TC 2.A.37) family.</text>
</comment>
<evidence type="ECO:0000313" key="14">
    <source>
        <dbReference type="Proteomes" id="UP000016860"/>
    </source>
</evidence>
<comment type="caution">
    <text evidence="13">The sequence shown here is derived from an EMBL/GenBank/DDBJ whole genome shotgun (WGS) entry which is preliminary data.</text>
</comment>
<feature type="transmembrane region" description="Helical" evidence="11">
    <location>
        <begin position="170"/>
        <end position="194"/>
    </location>
</feature>
<feature type="transmembrane region" description="Helical" evidence="11">
    <location>
        <begin position="55"/>
        <end position="73"/>
    </location>
</feature>
<keyword evidence="5 11" id="KW-0812">Transmembrane</keyword>
<dbReference type="PANTHER" id="PTHR43562">
    <property type="entry name" value="NAPA-TYPE SODIUM/HYDROGEN ANTIPORTER"/>
    <property type="match status" value="1"/>
</dbReference>
<reference evidence="13 14" key="1">
    <citation type="journal article" date="2013" name="Genome Announc.">
        <title>Draft Genome Sequence of the Cellulolytic Bacterium Clostridium papyrosolvens C7 (ATCC 700395).</title>
        <authorList>
            <person name="Zepeda V."/>
            <person name="Dassa B."/>
            <person name="Borovok I."/>
            <person name="Lamed R."/>
            <person name="Bayer E.A."/>
            <person name="Cate J.H."/>
        </authorList>
    </citation>
    <scope>NUCLEOTIDE SEQUENCE [LARGE SCALE GENOMIC DNA]</scope>
    <source>
        <strain evidence="13 14">C7</strain>
    </source>
</reference>
<evidence type="ECO:0000256" key="2">
    <source>
        <dbReference type="ARBA" id="ARBA00005551"/>
    </source>
</evidence>
<feature type="domain" description="Cation/H+ exchanger transmembrane" evidence="12">
    <location>
        <begin position="38"/>
        <end position="406"/>
    </location>
</feature>
<evidence type="ECO:0000256" key="11">
    <source>
        <dbReference type="SAM" id="Phobius"/>
    </source>
</evidence>
<dbReference type="PANTHER" id="PTHR43562:SF3">
    <property type="entry name" value="SODIUM ION_PROTON EXCHANGER (EUROFUNG)"/>
    <property type="match status" value="1"/>
</dbReference>
<dbReference type="GO" id="GO:0015297">
    <property type="term" value="F:antiporter activity"/>
    <property type="evidence" value="ECO:0007669"/>
    <property type="project" value="UniProtKB-KW"/>
</dbReference>
<evidence type="ECO:0000256" key="5">
    <source>
        <dbReference type="ARBA" id="ARBA00022692"/>
    </source>
</evidence>
<dbReference type="EMBL" id="ATAY01000034">
    <property type="protein sequence ID" value="EPR11689.1"/>
    <property type="molecule type" value="Genomic_DNA"/>
</dbReference>
<keyword evidence="8" id="KW-0406">Ion transport</keyword>
<dbReference type="InterPro" id="IPR038770">
    <property type="entry name" value="Na+/solute_symporter_sf"/>
</dbReference>
<feature type="transmembrane region" description="Helical" evidence="11">
    <location>
        <begin position="111"/>
        <end position="133"/>
    </location>
</feature>
<proteinExistence type="inferred from homology"/>
<keyword evidence="7" id="KW-0915">Sodium</keyword>
<evidence type="ECO:0000256" key="7">
    <source>
        <dbReference type="ARBA" id="ARBA00023053"/>
    </source>
</evidence>
<feature type="transmembrane region" description="Helical" evidence="11">
    <location>
        <begin position="323"/>
        <end position="346"/>
    </location>
</feature>
<feature type="transmembrane region" description="Helical" evidence="11">
    <location>
        <begin position="296"/>
        <end position="316"/>
    </location>
</feature>
<dbReference type="Proteomes" id="UP000016860">
    <property type="component" value="Unassembled WGS sequence"/>
</dbReference>
<dbReference type="GO" id="GO:1902600">
    <property type="term" value="P:proton transmembrane transport"/>
    <property type="evidence" value="ECO:0007669"/>
    <property type="project" value="InterPro"/>
</dbReference>
<dbReference type="Gene3D" id="1.20.1530.20">
    <property type="match status" value="1"/>
</dbReference>
<evidence type="ECO:0000256" key="8">
    <source>
        <dbReference type="ARBA" id="ARBA00023065"/>
    </source>
</evidence>
<accession>U4R0Q1</accession>
<dbReference type="Pfam" id="PF00999">
    <property type="entry name" value="Na_H_Exchanger"/>
    <property type="match status" value="1"/>
</dbReference>
<evidence type="ECO:0000256" key="4">
    <source>
        <dbReference type="ARBA" id="ARBA00022449"/>
    </source>
</evidence>
<feature type="transmembrane region" description="Helical" evidence="11">
    <location>
        <begin position="387"/>
        <end position="406"/>
    </location>
</feature>
<evidence type="ECO:0000313" key="13">
    <source>
        <dbReference type="EMBL" id="EPR11689.1"/>
    </source>
</evidence>